<dbReference type="Ensembl" id="ENSLACT00000007351.1">
    <property type="protein sequence ID" value="ENSLACP00000007291.1"/>
    <property type="gene ID" value="ENSLACG00000006466.1"/>
</dbReference>
<dbReference type="PANTHER" id="PTHR30336">
    <property type="entry name" value="INNER MEMBRANE PROTEIN, PROBABLE PERMEASE"/>
    <property type="match status" value="1"/>
</dbReference>
<reference evidence="2" key="2">
    <citation type="submission" date="2025-08" db="UniProtKB">
        <authorList>
            <consortium name="Ensembl"/>
        </authorList>
    </citation>
    <scope>IDENTIFICATION</scope>
</reference>
<dbReference type="InterPro" id="IPR051599">
    <property type="entry name" value="Cell_Envelope_Assoc"/>
</dbReference>
<reference evidence="2" key="3">
    <citation type="submission" date="2025-09" db="UniProtKB">
        <authorList>
            <consortium name="Ensembl"/>
        </authorList>
    </citation>
    <scope>IDENTIFICATION</scope>
</reference>
<reference evidence="3" key="1">
    <citation type="submission" date="2011-08" db="EMBL/GenBank/DDBJ databases">
        <title>The draft genome of Latimeria chalumnae.</title>
        <authorList>
            <person name="Di Palma F."/>
            <person name="Alfoldi J."/>
            <person name="Johnson J."/>
            <person name="Berlin A."/>
            <person name="Gnerre S."/>
            <person name="Jaffe D."/>
            <person name="MacCallum I."/>
            <person name="Young S."/>
            <person name="Walker B.J."/>
            <person name="Lander E."/>
            <person name="Lindblad-Toh K."/>
        </authorList>
    </citation>
    <scope>NUCLEOTIDE SEQUENCE [LARGE SCALE GENOMIC DNA]</scope>
    <source>
        <strain evidence="3">Wild caught</strain>
    </source>
</reference>
<dbReference type="EMBL" id="AFYH01074889">
    <property type="status" value="NOT_ANNOTATED_CDS"/>
    <property type="molecule type" value="Genomic_DNA"/>
</dbReference>
<evidence type="ECO:0000313" key="2">
    <source>
        <dbReference type="Ensembl" id="ENSLACP00000007291.1"/>
    </source>
</evidence>
<dbReference type="AlphaFoldDB" id="H3ACC0"/>
<accession>H3ACC0</accession>
<dbReference type="InterPro" id="IPR014729">
    <property type="entry name" value="Rossmann-like_a/b/a_fold"/>
</dbReference>
<dbReference type="GeneTree" id="ENSGT00740000116961"/>
<dbReference type="Gene3D" id="3.40.50.620">
    <property type="entry name" value="HUPs"/>
    <property type="match status" value="1"/>
</dbReference>
<dbReference type="Proteomes" id="UP000008672">
    <property type="component" value="Unassembled WGS sequence"/>
</dbReference>
<feature type="transmembrane region" description="Helical" evidence="1">
    <location>
        <begin position="50"/>
        <end position="71"/>
    </location>
</feature>
<sequence length="230" mass="26819">MDNDYRGWARALWNYLRLGHHLIKSDVVIGLGCHDIRVAERVARLYLEGWAPWILFTGYLGNHTLVIGILFRNKLIIPALRDTPCEVSHEEVIRLKLLSSRLRGTETNHKNILIQNVKYHYYMDKDKKTPFGKIILVQQPFMERRILATFLRQWPGDKENTQVIVTSPQMDPCDYPNQHVGNMADLIGYMLAVLERIRDYPKKGFQVEQEITPEALNSYQQLLQAGHRPK</sequence>
<keyword evidence="3" id="KW-1185">Reference proteome</keyword>
<keyword evidence="1" id="KW-1133">Transmembrane helix</keyword>
<evidence type="ECO:0000313" key="3">
    <source>
        <dbReference type="Proteomes" id="UP000008672"/>
    </source>
</evidence>
<name>H3ACC0_LATCH</name>
<dbReference type="PANTHER" id="PTHR30336:SF20">
    <property type="entry name" value="DUF218 DOMAIN-CONTAINING PROTEIN"/>
    <property type="match status" value="1"/>
</dbReference>
<keyword evidence="1" id="KW-0472">Membrane</keyword>
<dbReference type="eggNOG" id="ENOG502S28H">
    <property type="taxonomic scope" value="Eukaryota"/>
</dbReference>
<dbReference type="STRING" id="7897.ENSLACP00000007291"/>
<dbReference type="EMBL" id="AFYH01074890">
    <property type="status" value="NOT_ANNOTATED_CDS"/>
    <property type="molecule type" value="Genomic_DNA"/>
</dbReference>
<keyword evidence="1" id="KW-0812">Transmembrane</keyword>
<dbReference type="InParanoid" id="H3ACC0"/>
<organism evidence="2 3">
    <name type="scientific">Latimeria chalumnae</name>
    <name type="common">Coelacanth</name>
    <dbReference type="NCBI Taxonomy" id="7897"/>
    <lineage>
        <taxon>Eukaryota</taxon>
        <taxon>Metazoa</taxon>
        <taxon>Chordata</taxon>
        <taxon>Craniata</taxon>
        <taxon>Vertebrata</taxon>
        <taxon>Euteleostomi</taxon>
        <taxon>Coelacanthiformes</taxon>
        <taxon>Coelacanthidae</taxon>
        <taxon>Latimeria</taxon>
    </lineage>
</organism>
<proteinExistence type="predicted"/>
<evidence type="ECO:0000256" key="1">
    <source>
        <dbReference type="SAM" id="Phobius"/>
    </source>
</evidence>
<protein>
    <submittedName>
        <fullName evidence="2">Uncharacterized protein</fullName>
    </submittedName>
</protein>
<dbReference type="GO" id="GO:0005886">
    <property type="term" value="C:plasma membrane"/>
    <property type="evidence" value="ECO:0007669"/>
    <property type="project" value="TreeGrafter"/>
</dbReference>